<proteinExistence type="predicted"/>
<sequence>MARRAPSWLKWVNPINRFLLGRGIGPAPQHLLTTIGRRSGKPRTTPVAVLTVDGERYLVAGYDGSDWVKNARAAGNATLRRGRKLEDVALVEVPIAQRAAILRHFAQSVRGGQSFLTVAPDAPTLAFEDAAPRHPIFHIIRSEPNEVTTDATDHA</sequence>
<comment type="caution">
    <text evidence="1">The sequence shown here is derived from an EMBL/GenBank/DDBJ whole genome shotgun (WGS) entry which is preliminary data.</text>
</comment>
<dbReference type="GO" id="GO:0016491">
    <property type="term" value="F:oxidoreductase activity"/>
    <property type="evidence" value="ECO:0007669"/>
    <property type="project" value="InterPro"/>
</dbReference>
<dbReference type="Gene3D" id="2.30.110.10">
    <property type="entry name" value="Electron Transport, Fmn-binding Protein, Chain A"/>
    <property type="match status" value="1"/>
</dbReference>
<evidence type="ECO:0000313" key="2">
    <source>
        <dbReference type="Proteomes" id="UP000612899"/>
    </source>
</evidence>
<dbReference type="AlphaFoldDB" id="A0A8J3VLR1"/>
<gene>
    <name evidence="1" type="ORF">Rhe02_91620</name>
</gene>
<protein>
    <recommendedName>
        <fullName evidence="3">Nitroreductase family deazaflavin-dependent oxidoreductase</fullName>
    </recommendedName>
</protein>
<dbReference type="RefSeq" id="WP_203914816.1">
    <property type="nucleotide sequence ID" value="NZ_BONY01000119.1"/>
</dbReference>
<evidence type="ECO:0000313" key="1">
    <source>
        <dbReference type="EMBL" id="GIH11095.1"/>
    </source>
</evidence>
<accession>A0A8J3VLR1</accession>
<dbReference type="EMBL" id="BONY01000119">
    <property type="protein sequence ID" value="GIH11095.1"/>
    <property type="molecule type" value="Genomic_DNA"/>
</dbReference>
<organism evidence="1 2">
    <name type="scientific">Rhizocola hellebori</name>
    <dbReference type="NCBI Taxonomy" id="1392758"/>
    <lineage>
        <taxon>Bacteria</taxon>
        <taxon>Bacillati</taxon>
        <taxon>Actinomycetota</taxon>
        <taxon>Actinomycetes</taxon>
        <taxon>Micromonosporales</taxon>
        <taxon>Micromonosporaceae</taxon>
        <taxon>Rhizocola</taxon>
    </lineage>
</organism>
<keyword evidence="2" id="KW-1185">Reference proteome</keyword>
<evidence type="ECO:0008006" key="3">
    <source>
        <dbReference type="Google" id="ProtNLM"/>
    </source>
</evidence>
<dbReference type="Pfam" id="PF04075">
    <property type="entry name" value="F420H2_quin_red"/>
    <property type="match status" value="1"/>
</dbReference>
<dbReference type="NCBIfam" id="TIGR00026">
    <property type="entry name" value="hi_GC_TIGR00026"/>
    <property type="match status" value="1"/>
</dbReference>
<dbReference type="InterPro" id="IPR004378">
    <property type="entry name" value="F420H2_quin_Rdtase"/>
</dbReference>
<dbReference type="Proteomes" id="UP000612899">
    <property type="component" value="Unassembled WGS sequence"/>
</dbReference>
<reference evidence="1" key="1">
    <citation type="submission" date="2021-01" db="EMBL/GenBank/DDBJ databases">
        <title>Whole genome shotgun sequence of Rhizocola hellebori NBRC 109834.</title>
        <authorList>
            <person name="Komaki H."/>
            <person name="Tamura T."/>
        </authorList>
    </citation>
    <scope>NUCLEOTIDE SEQUENCE</scope>
    <source>
        <strain evidence="1">NBRC 109834</strain>
    </source>
</reference>
<dbReference type="InterPro" id="IPR012349">
    <property type="entry name" value="Split_barrel_FMN-bd"/>
</dbReference>
<name>A0A8J3VLR1_9ACTN</name>